<dbReference type="EMBL" id="LSSN01003461">
    <property type="protein sequence ID" value="OMJ13493.1"/>
    <property type="molecule type" value="Genomic_DNA"/>
</dbReference>
<sequence length="66" mass="7312">MIRNGMAKPRSLALLVNNTQAHRSFLGSASSRKPDLVERSPQGMERSEFPPKDPVSGGLHRCERLP</sequence>
<evidence type="ECO:0000313" key="3">
    <source>
        <dbReference type="Proteomes" id="UP000187283"/>
    </source>
</evidence>
<proteinExistence type="predicted"/>
<protein>
    <submittedName>
        <fullName evidence="2">Uncharacterized protein</fullName>
    </submittedName>
</protein>
<evidence type="ECO:0000313" key="2">
    <source>
        <dbReference type="EMBL" id="OMJ13493.1"/>
    </source>
</evidence>
<comment type="caution">
    <text evidence="2">The sequence shown here is derived from an EMBL/GenBank/DDBJ whole genome shotgun (WGS) entry which is preliminary data.</text>
</comment>
<keyword evidence="3" id="KW-1185">Reference proteome</keyword>
<gene>
    <name evidence="2" type="ORF">AYI70_g8464</name>
</gene>
<evidence type="ECO:0000256" key="1">
    <source>
        <dbReference type="SAM" id="MobiDB-lite"/>
    </source>
</evidence>
<dbReference type="OrthoDB" id="10552478at2759"/>
<accession>A0A1R1XFW8</accession>
<dbReference type="Proteomes" id="UP000187283">
    <property type="component" value="Unassembled WGS sequence"/>
</dbReference>
<name>A0A1R1XFW8_9FUNG</name>
<organism evidence="2 3">
    <name type="scientific">Smittium culicis</name>
    <dbReference type="NCBI Taxonomy" id="133412"/>
    <lineage>
        <taxon>Eukaryota</taxon>
        <taxon>Fungi</taxon>
        <taxon>Fungi incertae sedis</taxon>
        <taxon>Zoopagomycota</taxon>
        <taxon>Kickxellomycotina</taxon>
        <taxon>Harpellomycetes</taxon>
        <taxon>Harpellales</taxon>
        <taxon>Legeriomycetaceae</taxon>
        <taxon>Smittium</taxon>
    </lineage>
</organism>
<reference evidence="2 3" key="1">
    <citation type="submission" date="2017-01" db="EMBL/GenBank/DDBJ databases">
        <authorList>
            <person name="Mah S.A."/>
            <person name="Swanson W.J."/>
            <person name="Moy G.W."/>
            <person name="Vacquier V.D."/>
        </authorList>
    </citation>
    <scope>NUCLEOTIDE SEQUENCE [LARGE SCALE GENOMIC DNA]</scope>
    <source>
        <strain evidence="2 3">GSMNP</strain>
    </source>
</reference>
<dbReference type="AlphaFoldDB" id="A0A1R1XFW8"/>
<feature type="region of interest" description="Disordered" evidence="1">
    <location>
        <begin position="25"/>
        <end position="66"/>
    </location>
</feature>